<dbReference type="EMBL" id="RWGY01000005">
    <property type="protein sequence ID" value="TVU42241.1"/>
    <property type="molecule type" value="Genomic_DNA"/>
</dbReference>
<evidence type="ECO:0000313" key="2">
    <source>
        <dbReference type="Proteomes" id="UP000324897"/>
    </source>
</evidence>
<reference evidence="1 2" key="1">
    <citation type="journal article" date="2019" name="Sci. Rep.">
        <title>A high-quality genome of Eragrostis curvula grass provides insights into Poaceae evolution and supports new strategies to enhance forage quality.</title>
        <authorList>
            <person name="Carballo J."/>
            <person name="Santos B.A.C.M."/>
            <person name="Zappacosta D."/>
            <person name="Garbus I."/>
            <person name="Selva J.P."/>
            <person name="Gallo C.A."/>
            <person name="Diaz A."/>
            <person name="Albertini E."/>
            <person name="Caccamo M."/>
            <person name="Echenique V."/>
        </authorList>
    </citation>
    <scope>NUCLEOTIDE SEQUENCE [LARGE SCALE GENOMIC DNA]</scope>
    <source>
        <strain evidence="2">cv. Victoria</strain>
        <tissue evidence="1">Leaf</tissue>
    </source>
</reference>
<comment type="caution">
    <text evidence="1">The sequence shown here is derived from an EMBL/GenBank/DDBJ whole genome shotgun (WGS) entry which is preliminary data.</text>
</comment>
<feature type="non-terminal residue" evidence="1">
    <location>
        <position position="1"/>
    </location>
</feature>
<organism evidence="1 2">
    <name type="scientific">Eragrostis curvula</name>
    <name type="common">weeping love grass</name>
    <dbReference type="NCBI Taxonomy" id="38414"/>
    <lineage>
        <taxon>Eukaryota</taxon>
        <taxon>Viridiplantae</taxon>
        <taxon>Streptophyta</taxon>
        <taxon>Embryophyta</taxon>
        <taxon>Tracheophyta</taxon>
        <taxon>Spermatophyta</taxon>
        <taxon>Magnoliopsida</taxon>
        <taxon>Liliopsida</taxon>
        <taxon>Poales</taxon>
        <taxon>Poaceae</taxon>
        <taxon>PACMAD clade</taxon>
        <taxon>Chloridoideae</taxon>
        <taxon>Eragrostideae</taxon>
        <taxon>Eragrostidinae</taxon>
        <taxon>Eragrostis</taxon>
    </lineage>
</organism>
<gene>
    <name evidence="1" type="ORF">EJB05_08635</name>
</gene>
<proteinExistence type="predicted"/>
<keyword evidence="2" id="KW-1185">Reference proteome</keyword>
<name>A0A5J9W2N0_9POAL</name>
<sequence>MHHHQAQRLLLRPTAARADSHRRIAVPTDYQSCRAAHPVHSVVHPLLEQTLTPAPEFFQSLDDLCSSSCDDRVKES</sequence>
<accession>A0A5J9W2N0</accession>
<dbReference type="Gramene" id="TVU42241">
    <property type="protein sequence ID" value="TVU42241"/>
    <property type="gene ID" value="EJB05_08635"/>
</dbReference>
<protein>
    <submittedName>
        <fullName evidence="1">Uncharacterized protein</fullName>
    </submittedName>
</protein>
<dbReference type="Proteomes" id="UP000324897">
    <property type="component" value="Unassembled WGS sequence"/>
</dbReference>
<evidence type="ECO:0000313" key="1">
    <source>
        <dbReference type="EMBL" id="TVU42241.1"/>
    </source>
</evidence>
<dbReference type="AlphaFoldDB" id="A0A5J9W2N0"/>